<protein>
    <submittedName>
        <fullName evidence="1">Uncharacterized protein</fullName>
    </submittedName>
</protein>
<sequence>MQYVLSVQKLASIKILYTLSAYLELHCKCCKSGPLKYKSSQVYLSCRTKIGLVGNFRYHYLHLKADIFWEGSWNLAIFSTVLLGGHLLHLETGLEYFEILHGKITSLNIQNETSHNHHL</sequence>
<name>A0A8D8TRE9_9HEMI</name>
<dbReference type="EMBL" id="HBUF01288857">
    <property type="protein sequence ID" value="CAG6688797.1"/>
    <property type="molecule type" value="Transcribed_RNA"/>
</dbReference>
<evidence type="ECO:0000313" key="1">
    <source>
        <dbReference type="EMBL" id="CAG6688797.1"/>
    </source>
</evidence>
<proteinExistence type="predicted"/>
<organism evidence="1">
    <name type="scientific">Cacopsylla melanoneura</name>
    <dbReference type="NCBI Taxonomy" id="428564"/>
    <lineage>
        <taxon>Eukaryota</taxon>
        <taxon>Metazoa</taxon>
        <taxon>Ecdysozoa</taxon>
        <taxon>Arthropoda</taxon>
        <taxon>Hexapoda</taxon>
        <taxon>Insecta</taxon>
        <taxon>Pterygota</taxon>
        <taxon>Neoptera</taxon>
        <taxon>Paraneoptera</taxon>
        <taxon>Hemiptera</taxon>
        <taxon>Sternorrhyncha</taxon>
        <taxon>Psylloidea</taxon>
        <taxon>Psyllidae</taxon>
        <taxon>Psyllinae</taxon>
        <taxon>Cacopsylla</taxon>
    </lineage>
</organism>
<accession>A0A8D8TRE9</accession>
<reference evidence="1" key="1">
    <citation type="submission" date="2021-05" db="EMBL/GenBank/DDBJ databases">
        <authorList>
            <person name="Alioto T."/>
            <person name="Alioto T."/>
            <person name="Gomez Garrido J."/>
        </authorList>
    </citation>
    <scope>NUCLEOTIDE SEQUENCE</scope>
</reference>
<dbReference type="AlphaFoldDB" id="A0A8D8TRE9"/>